<sequence length="329" mass="36976">MQTSCVQSGEKKDGIRSPILYLGDGRSSRLLEVEITANGISFMLSISGNLDAALRALRRSDVPRLVWADAICINQNDIKERGEQVRMMGQIFSGAFQVVIWLGEDEDYCFGSQTLLASSLSSFAEAFSRTCSLVNEWLAKSGSKDTKATYSKVSADGYSTSRHSKNDSDIRTSSQDRESAEQGRLTRSTLLWLFERRWFSRVWVIQESVLARHAVVQFGSYQISWNWIGIAAALIVNNPMLTPDGLERETIPTGVSNAYLMYRLSESQIPFQRLRLSFAQLLQVTRQFHCKEPRDKVYGLLGLQTTDSITERVTPDYSSETSTEGSMRT</sequence>
<organism evidence="3 4">
    <name type="scientific">Fusarium oxysporum</name>
    <name type="common">Fusarium vascular wilt</name>
    <dbReference type="NCBI Taxonomy" id="5507"/>
    <lineage>
        <taxon>Eukaryota</taxon>
        <taxon>Fungi</taxon>
        <taxon>Dikarya</taxon>
        <taxon>Ascomycota</taxon>
        <taxon>Pezizomycotina</taxon>
        <taxon>Sordariomycetes</taxon>
        <taxon>Hypocreomycetidae</taxon>
        <taxon>Hypocreales</taxon>
        <taxon>Nectriaceae</taxon>
        <taxon>Fusarium</taxon>
        <taxon>Fusarium oxysporum species complex</taxon>
    </lineage>
</organism>
<dbReference type="InterPro" id="IPR052895">
    <property type="entry name" value="HetReg/Transcr_Mod"/>
</dbReference>
<dbReference type="VEuPathDB" id="FungiDB:FOC4_g10013241"/>
<comment type="caution">
    <text evidence="3">The sequence shown here is derived from an EMBL/GenBank/DDBJ whole genome shotgun (WGS) entry which is preliminary data.</text>
</comment>
<accession>A0A420MA22</accession>
<dbReference type="VEuPathDB" id="FungiDB:HZS61_003469"/>
<dbReference type="EMBL" id="MRCX01000560">
    <property type="protein sequence ID" value="RKK63870.1"/>
    <property type="molecule type" value="Genomic_DNA"/>
</dbReference>
<evidence type="ECO:0000256" key="1">
    <source>
        <dbReference type="SAM" id="MobiDB-lite"/>
    </source>
</evidence>
<dbReference type="VEuPathDB" id="FungiDB:FOXG_22261"/>
<dbReference type="VEuPathDB" id="FungiDB:FOMG_16707"/>
<dbReference type="InterPro" id="IPR010730">
    <property type="entry name" value="HET"/>
</dbReference>
<dbReference type="AlphaFoldDB" id="A0A420MA22"/>
<dbReference type="VEuPathDB" id="FungiDB:FOIG_09465"/>
<feature type="compositionally biased region" description="Basic and acidic residues" evidence="1">
    <location>
        <begin position="164"/>
        <end position="181"/>
    </location>
</feature>
<dbReference type="VEuPathDB" id="FungiDB:FOZG_10570"/>
<evidence type="ECO:0000313" key="4">
    <source>
        <dbReference type="Proteomes" id="UP000285084"/>
    </source>
</evidence>
<dbReference type="VEuPathDB" id="FungiDB:FOC1_g10010687"/>
<evidence type="ECO:0000313" key="3">
    <source>
        <dbReference type="EMBL" id="RKK63870.1"/>
    </source>
</evidence>
<evidence type="ECO:0000259" key="2">
    <source>
        <dbReference type="Pfam" id="PF06985"/>
    </source>
</evidence>
<dbReference type="Pfam" id="PF06985">
    <property type="entry name" value="HET"/>
    <property type="match status" value="1"/>
</dbReference>
<feature type="region of interest" description="Disordered" evidence="1">
    <location>
        <begin position="157"/>
        <end position="181"/>
    </location>
</feature>
<name>A0A420MA22_FUSOX</name>
<dbReference type="PANTHER" id="PTHR24148">
    <property type="entry name" value="ANKYRIN REPEAT DOMAIN-CONTAINING PROTEIN 39 HOMOLOG-RELATED"/>
    <property type="match status" value="1"/>
</dbReference>
<dbReference type="PANTHER" id="PTHR24148:SF82">
    <property type="entry name" value="HETEROKARYON INCOMPATIBILITY DOMAIN-CONTAINING PROTEIN"/>
    <property type="match status" value="1"/>
</dbReference>
<proteinExistence type="predicted"/>
<feature type="domain" description="Heterokaryon incompatibility" evidence="2">
    <location>
        <begin position="39"/>
        <end position="207"/>
    </location>
</feature>
<gene>
    <name evidence="3" type="ORF">BFJ69_g16840</name>
</gene>
<reference evidence="3 4" key="1">
    <citation type="journal article" date="2018" name="Sci. Rep.">
        <title>Characterisation of pathogen-specific regions and novel effector candidates in Fusarium oxysporum f. sp. cepae.</title>
        <authorList>
            <person name="Armitage A.D."/>
            <person name="Taylor A."/>
            <person name="Sobczyk M.K."/>
            <person name="Baxter L."/>
            <person name="Greenfield B.P."/>
            <person name="Bates H.J."/>
            <person name="Wilson F."/>
            <person name="Jackson A.C."/>
            <person name="Ott S."/>
            <person name="Harrison R.J."/>
            <person name="Clarkson J.P."/>
        </authorList>
    </citation>
    <scope>NUCLEOTIDE SEQUENCE [LARGE SCALE GENOMIC DNA]</scope>
    <source>
        <strain evidence="3 4">Fo_A13</strain>
    </source>
</reference>
<protein>
    <recommendedName>
        <fullName evidence="2">Heterokaryon incompatibility domain-containing protein</fullName>
    </recommendedName>
</protein>
<dbReference type="Proteomes" id="UP000285084">
    <property type="component" value="Unassembled WGS sequence"/>
</dbReference>